<evidence type="ECO:0000313" key="4">
    <source>
        <dbReference type="Proteomes" id="UP000228875"/>
    </source>
</evidence>
<evidence type="ECO:0000256" key="2">
    <source>
        <dbReference type="SAM" id="Phobius"/>
    </source>
</evidence>
<dbReference type="Proteomes" id="UP000228875">
    <property type="component" value="Unassembled WGS sequence"/>
</dbReference>
<comment type="caution">
    <text evidence="3">The sequence shown here is derived from an EMBL/GenBank/DDBJ whole genome shotgun (WGS) entry which is preliminary data.</text>
</comment>
<organism evidence="3 4">
    <name type="scientific">Candidatus Nealsonbacteria bacterium CG_4_9_14_0_8_um_filter_35_12</name>
    <dbReference type="NCBI Taxonomy" id="1974692"/>
    <lineage>
        <taxon>Bacteria</taxon>
        <taxon>Candidatus Nealsoniibacteriota</taxon>
    </lineage>
</organism>
<dbReference type="EMBL" id="PFTB01000028">
    <property type="protein sequence ID" value="PJB99535.1"/>
    <property type="molecule type" value="Genomic_DNA"/>
</dbReference>
<dbReference type="Pfam" id="PF11832">
    <property type="entry name" value="DUF3352"/>
    <property type="match status" value="1"/>
</dbReference>
<feature type="transmembrane region" description="Helical" evidence="2">
    <location>
        <begin position="34"/>
        <end position="55"/>
    </location>
</feature>
<name>A0A2M8DN13_9BACT</name>
<keyword evidence="2" id="KW-0472">Membrane</keyword>
<keyword evidence="2" id="KW-0812">Transmembrane</keyword>
<evidence type="ECO:0000313" key="3">
    <source>
        <dbReference type="EMBL" id="PJB99535.1"/>
    </source>
</evidence>
<gene>
    <name evidence="3" type="ORF">CO077_01235</name>
</gene>
<feature type="coiled-coil region" evidence="1">
    <location>
        <begin position="159"/>
        <end position="186"/>
    </location>
</feature>
<proteinExistence type="predicted"/>
<evidence type="ECO:0008006" key="5">
    <source>
        <dbReference type="Google" id="ProtNLM"/>
    </source>
</evidence>
<evidence type="ECO:0000256" key="1">
    <source>
        <dbReference type="SAM" id="Coils"/>
    </source>
</evidence>
<reference evidence="4" key="1">
    <citation type="submission" date="2017-09" db="EMBL/GenBank/DDBJ databases">
        <title>Depth-based differentiation of microbial function through sediment-hosted aquifers and enrichment of novel symbionts in the deep terrestrial subsurface.</title>
        <authorList>
            <person name="Probst A.J."/>
            <person name="Ladd B."/>
            <person name="Jarett J.K."/>
            <person name="Geller-Mcgrath D.E."/>
            <person name="Sieber C.M.K."/>
            <person name="Emerson J.B."/>
            <person name="Anantharaman K."/>
            <person name="Thomas B.C."/>
            <person name="Malmstrom R."/>
            <person name="Stieglmeier M."/>
            <person name="Klingl A."/>
            <person name="Woyke T."/>
            <person name="Ryan C.M."/>
            <person name="Banfield J.F."/>
        </authorList>
    </citation>
    <scope>NUCLEOTIDE SEQUENCE [LARGE SCALE GENOMIC DNA]</scope>
</reference>
<protein>
    <recommendedName>
        <fullName evidence="5">DUF3352 domain-containing protein</fullName>
    </recommendedName>
</protein>
<sequence length="806" mass="92572">MPEEIFKNFPEPEKELSPETEILIPKPKTSIKKFLLPLIILIILVLITGISFYFYSKVKPDPISLLPKETTFYLKIKINPEDQQVKNLKELLNRFPYYEKISQKIGEEFRKWKEETPALKNLDFTISNELILAIISPLDENSEEIPLVLILPNPDLKKAEKLAKDIQKAIEESKEWKIEKENYKGRTIVKAVPIPKEKPNLPYYYLPPEPKERPSMTFTDGHFFFALKPENIKKIIDVADDQKITNIFKKGKAEGITSNFAYQKIKKYLPKVYLLTFYGETDWSKILKETEVETTEGEKFFSPLLTSLKAALNLPFLKKTEIKEPEKVAFASVILAEKDGLKSESYSLDLREEAFLPSQFSFENSLAKFIPAEIGNREIVFYSEGRNLKNSIEEVEKTMEKQLKPEEKEELEKIFNSLKEHLGVDLKKDILTLFEKNYALFVSSESTGKETPILALVSEIDDESKTKENLLKIKLPKPEEPFDFLGLGGSRAKAKDARIMADMSQLRTMAEIIYDDEGSYRNVNCTYKSTYGYGDLKTICQDIKDQVGFEPVIYSTTNKYCAYTKLNAPGQYYCVDSSGKAISTYINPGQTGYCTGRTFVCPKILSTPPPEEITLPETVSFSKEVIDGFEIYSLPILDNLGLNFSIKDKKLIFTFSKEVLLEILKDLDNQKLKDSKVFSEQFKEIPKEVSEISFTYPYGFLGVVKNLTKFYVNLMSTFMGETPSESEKIQIEKYTLAIEELLDKGIAPYLKVWKSSSSYSYSPEKGLIVAKGRLLIGELSEKEKRETEAFWTNFILWLEEKFEPIY</sequence>
<keyword evidence="1" id="KW-0175">Coiled coil</keyword>
<keyword evidence="2" id="KW-1133">Transmembrane helix</keyword>
<dbReference type="InterPro" id="IPR021787">
    <property type="entry name" value="DUF3352"/>
</dbReference>
<dbReference type="AlphaFoldDB" id="A0A2M8DN13"/>
<accession>A0A2M8DN13</accession>